<dbReference type="Pfam" id="PF13692">
    <property type="entry name" value="Glyco_trans_1_4"/>
    <property type="match status" value="1"/>
</dbReference>
<dbReference type="AlphaFoldDB" id="A0A0F9C592"/>
<dbReference type="SUPFAM" id="SSF53756">
    <property type="entry name" value="UDP-Glycosyltransferase/glycogen phosphorylase"/>
    <property type="match status" value="1"/>
</dbReference>
<gene>
    <name evidence="1" type="ORF">LCGC14_2650670</name>
</gene>
<sequence length="108" mass="12692">MKIKYYLIGEGGETPRLKKMTKLIDLEKEVEFLGFTDIETRDKYYKLSDVFIMPSVIEKESIEESSEELPTITEEDKEIANFFNQKNNYLLIPGDTIFDFHILAEIMQ</sequence>
<name>A0A0F9C592_9ZZZZ</name>
<evidence type="ECO:0000313" key="1">
    <source>
        <dbReference type="EMBL" id="KKK97644.1"/>
    </source>
</evidence>
<reference evidence="1" key="1">
    <citation type="journal article" date="2015" name="Nature">
        <title>Complex archaea that bridge the gap between prokaryotes and eukaryotes.</title>
        <authorList>
            <person name="Spang A."/>
            <person name="Saw J.H."/>
            <person name="Jorgensen S.L."/>
            <person name="Zaremba-Niedzwiedzka K."/>
            <person name="Martijn J."/>
            <person name="Lind A.E."/>
            <person name="van Eijk R."/>
            <person name="Schleper C."/>
            <person name="Guy L."/>
            <person name="Ettema T.J."/>
        </authorList>
    </citation>
    <scope>NUCLEOTIDE SEQUENCE</scope>
</reference>
<proteinExistence type="predicted"/>
<dbReference type="EMBL" id="LAZR01045958">
    <property type="protein sequence ID" value="KKK97644.1"/>
    <property type="molecule type" value="Genomic_DNA"/>
</dbReference>
<protein>
    <submittedName>
        <fullName evidence="1">Uncharacterized protein</fullName>
    </submittedName>
</protein>
<feature type="non-terminal residue" evidence="1">
    <location>
        <position position="108"/>
    </location>
</feature>
<organism evidence="1">
    <name type="scientific">marine sediment metagenome</name>
    <dbReference type="NCBI Taxonomy" id="412755"/>
    <lineage>
        <taxon>unclassified sequences</taxon>
        <taxon>metagenomes</taxon>
        <taxon>ecological metagenomes</taxon>
    </lineage>
</organism>
<comment type="caution">
    <text evidence="1">The sequence shown here is derived from an EMBL/GenBank/DDBJ whole genome shotgun (WGS) entry which is preliminary data.</text>
</comment>
<dbReference type="Gene3D" id="3.40.50.2000">
    <property type="entry name" value="Glycogen Phosphorylase B"/>
    <property type="match status" value="1"/>
</dbReference>
<accession>A0A0F9C592</accession>